<protein>
    <recommendedName>
        <fullName evidence="10">tRNA 5-methylaminomethyl-2-thiouridine biosynthesis bifunctional protein MnmC</fullName>
        <shortName evidence="10">tRNA mnm(5)s(2)U biosynthesis bifunctional protein</shortName>
    </recommendedName>
    <domain>
        <recommendedName>
            <fullName evidence="10">tRNA (mnm(5)s(2)U34)-methyltransferase</fullName>
            <ecNumber evidence="10">2.1.1.61</ecNumber>
        </recommendedName>
    </domain>
    <domain>
        <recommendedName>
            <fullName evidence="10">FAD-dependent cmnm(5)s(2)U34 oxidoreductase</fullName>
            <ecNumber evidence="10">1.5.-.-</ecNumber>
        </recommendedName>
    </domain>
</protein>
<dbReference type="InterPro" id="IPR023032">
    <property type="entry name" value="tRNA_MAMT_biosynth_bifunc_MnmC"/>
</dbReference>
<dbReference type="InterPro" id="IPR029063">
    <property type="entry name" value="SAM-dependent_MTases_sf"/>
</dbReference>
<keyword evidence="14" id="KW-1185">Reference proteome</keyword>
<comment type="catalytic activity">
    <reaction evidence="10">
        <text>5-aminomethyl-2-thiouridine(34) in tRNA + S-adenosyl-L-methionine = 5-methylaminomethyl-2-thiouridine(34) in tRNA + S-adenosyl-L-homocysteine + H(+)</text>
        <dbReference type="Rhea" id="RHEA:19569"/>
        <dbReference type="Rhea" id="RHEA-COMP:10195"/>
        <dbReference type="Rhea" id="RHEA-COMP:10197"/>
        <dbReference type="ChEBI" id="CHEBI:15378"/>
        <dbReference type="ChEBI" id="CHEBI:57856"/>
        <dbReference type="ChEBI" id="CHEBI:59789"/>
        <dbReference type="ChEBI" id="CHEBI:74454"/>
        <dbReference type="ChEBI" id="CHEBI:74455"/>
        <dbReference type="EC" id="2.1.1.61"/>
    </reaction>
</comment>
<dbReference type="InterPro" id="IPR008471">
    <property type="entry name" value="MnmC-like_methylTransf"/>
</dbReference>
<dbReference type="Gene3D" id="3.40.50.150">
    <property type="entry name" value="Vaccinia Virus protein VP39"/>
    <property type="match status" value="1"/>
</dbReference>
<evidence type="ECO:0000313" key="13">
    <source>
        <dbReference type="EMBL" id="MDV2079359.1"/>
    </source>
</evidence>
<dbReference type="Pfam" id="PF05430">
    <property type="entry name" value="Methyltransf_30"/>
    <property type="match status" value="1"/>
</dbReference>
<evidence type="ECO:0000256" key="7">
    <source>
        <dbReference type="ARBA" id="ARBA00022827"/>
    </source>
</evidence>
<name>A0ABU3VYN1_9GAMM</name>
<feature type="domain" description="FAD dependent oxidoreductase" evidence="11">
    <location>
        <begin position="259"/>
        <end position="603"/>
    </location>
</feature>
<dbReference type="SUPFAM" id="SSF51905">
    <property type="entry name" value="FAD/NAD(P)-binding domain"/>
    <property type="match status" value="1"/>
</dbReference>
<keyword evidence="5 10" id="KW-0949">S-adenosyl-L-methionine</keyword>
<sequence>MNNPSLLPPAIEPADLLWRDGVPESQQFGDVYFSRDDGLEETRYVFLQHNRLAERFANVEPGQAFVVAESGFGTGLNFLATWQQWRASNPPRGAVLHFVSVERFPLTASDLAKAHQLWPELAELASTLQSSYPALVQGCHRLVLDGGQVRLTLFFGDALDGWQQLNFQADAWFLDGFAPALNPDLWVDDVVEAVRRHSRPGTTVATFTAVGRVRRALMAAGFAMQKVPGFGRKRDMLAGTFRPDPAQSTASGGHPAAVTLIGAGIAGCLLARNLAERGINVTVVDAGNGPATAASGNRQGALYVKLGVEHNDQTRLALSALQFAQRCYRPYKDQGWHPCGVLQLADNEREQERQAKFLQRNHYPESLTRPVSAAEASQLAGIPLQSPGLWFPASGWLYPAEVCRQALEHPAIQCRFDVAVKRIERQADHWRLVTAEGWQHQTQALVLCGGHLSGQLLPEGLHSRFKTIRGQVTLLEENTLSAPNTVICGSRYLNPACQGQSLTGATFDLHDDTPSLSASSQQENLKALETMLPGILKQPADQFGALSGRVGFRCTTHDYQPVAGKVVTGQAATDDTAGGLYLLTGLGSKGLAYAPLLAEHLADCLTNQPRALPAPLQFRIRPERCVTPADH</sequence>
<dbReference type="InterPro" id="IPR036188">
    <property type="entry name" value="FAD/NAD-bd_sf"/>
</dbReference>
<dbReference type="Proteomes" id="UP001269819">
    <property type="component" value="Unassembled WGS sequence"/>
</dbReference>
<keyword evidence="1 10" id="KW-0963">Cytoplasm</keyword>
<evidence type="ECO:0000256" key="9">
    <source>
        <dbReference type="ARBA" id="ARBA00023268"/>
    </source>
</evidence>
<dbReference type="NCBIfam" id="TIGR03197">
    <property type="entry name" value="MnmC_Cterm"/>
    <property type="match status" value="1"/>
</dbReference>
<comment type="function">
    <text evidence="10">Catalyzes the last two steps in the biosynthesis of 5-methylaminomethyl-2-thiouridine (mnm(5)s(2)U) at the wobble position (U34) in tRNA. Catalyzes the FAD-dependent demodification of cmnm(5)s(2)U34 to nm(5)s(2)U34, followed by the transfer of a methyl group from S-adenosyl-L-methionine to nm(5)s(2)U34, to form mnm(5)s(2)U34.</text>
</comment>
<accession>A0ABU3VYN1</accession>
<evidence type="ECO:0000256" key="10">
    <source>
        <dbReference type="HAMAP-Rule" id="MF_01102"/>
    </source>
</evidence>
<dbReference type="Gene3D" id="3.30.9.10">
    <property type="entry name" value="D-Amino Acid Oxidase, subunit A, domain 2"/>
    <property type="match status" value="1"/>
</dbReference>
<keyword evidence="2 10" id="KW-0489">Methyltransferase</keyword>
<gene>
    <name evidence="10 13" type="primary">mnmC</name>
    <name evidence="13" type="ORF">RYS15_11715</name>
</gene>
<keyword evidence="6 10" id="KW-0819">tRNA processing</keyword>
<dbReference type="Gene3D" id="3.50.50.60">
    <property type="entry name" value="FAD/NAD(P)-binding domain"/>
    <property type="match status" value="1"/>
</dbReference>
<dbReference type="InterPro" id="IPR006076">
    <property type="entry name" value="FAD-dep_OxRdtase"/>
</dbReference>
<evidence type="ECO:0000256" key="3">
    <source>
        <dbReference type="ARBA" id="ARBA00022630"/>
    </source>
</evidence>
<dbReference type="RefSeq" id="WP_316973926.1">
    <property type="nucleotide sequence ID" value="NZ_JAWIIJ010000007.1"/>
</dbReference>
<dbReference type="EC" id="2.1.1.61" evidence="10"/>
<dbReference type="NCBIfam" id="NF002481">
    <property type="entry name" value="PRK01747.1-2"/>
    <property type="match status" value="1"/>
</dbReference>
<evidence type="ECO:0000256" key="1">
    <source>
        <dbReference type="ARBA" id="ARBA00022490"/>
    </source>
</evidence>
<dbReference type="SUPFAM" id="SSF54373">
    <property type="entry name" value="FAD-linked reductases, C-terminal domain"/>
    <property type="match status" value="1"/>
</dbReference>
<comment type="similarity">
    <text evidence="10">In the N-terminal section; belongs to the methyltransferase superfamily. tRNA (mnm(5)s(2)U34)-methyltransferase family.</text>
</comment>
<keyword evidence="4 10" id="KW-0808">Transferase</keyword>
<dbReference type="NCBIfam" id="NF033855">
    <property type="entry name" value="tRNA_MNMC2"/>
    <property type="match status" value="1"/>
</dbReference>
<keyword evidence="7 10" id="KW-0274">FAD</keyword>
<feature type="region of interest" description="tRNA (mnm(5)s(2)U34)-methyltransferase" evidence="10">
    <location>
        <begin position="1"/>
        <end position="242"/>
    </location>
</feature>
<dbReference type="PANTHER" id="PTHR13847:SF283">
    <property type="entry name" value="TRNA 5-METHYLAMINOMETHYL-2-THIOURIDINE BIOSYNTHESIS BIFUNCTIONAL PROTEIN MNMC"/>
    <property type="match status" value="1"/>
</dbReference>
<feature type="region of interest" description="FAD-dependent cmnm(5)s(2)U34 oxidoreductase" evidence="10">
    <location>
        <begin position="261"/>
        <end position="631"/>
    </location>
</feature>
<dbReference type="EMBL" id="JAWIIJ010000007">
    <property type="protein sequence ID" value="MDV2079359.1"/>
    <property type="molecule type" value="Genomic_DNA"/>
</dbReference>
<keyword evidence="9 10" id="KW-0511">Multifunctional enzyme</keyword>
<keyword evidence="3 10" id="KW-0285">Flavoprotein</keyword>
<dbReference type="PANTHER" id="PTHR13847">
    <property type="entry name" value="SARCOSINE DEHYDROGENASE-RELATED"/>
    <property type="match status" value="1"/>
</dbReference>
<evidence type="ECO:0000256" key="6">
    <source>
        <dbReference type="ARBA" id="ARBA00022694"/>
    </source>
</evidence>
<dbReference type="HAMAP" id="MF_01102">
    <property type="entry name" value="MnmC"/>
    <property type="match status" value="1"/>
</dbReference>
<evidence type="ECO:0000256" key="2">
    <source>
        <dbReference type="ARBA" id="ARBA00022603"/>
    </source>
</evidence>
<organism evidence="13 14">
    <name type="scientific">Marinobacter xestospongiae</name>
    <dbReference type="NCBI Taxonomy" id="994319"/>
    <lineage>
        <taxon>Bacteria</taxon>
        <taxon>Pseudomonadati</taxon>
        <taxon>Pseudomonadota</taxon>
        <taxon>Gammaproteobacteria</taxon>
        <taxon>Pseudomonadales</taxon>
        <taxon>Marinobacteraceae</taxon>
        <taxon>Marinobacter</taxon>
    </lineage>
</organism>
<dbReference type="InterPro" id="IPR017610">
    <property type="entry name" value="tRNA_S-uridine_synth_MnmC_C"/>
</dbReference>
<comment type="caution">
    <text evidence="13">The sequence shown here is derived from an EMBL/GenBank/DDBJ whole genome shotgun (WGS) entry which is preliminary data.</text>
</comment>
<keyword evidence="8 10" id="KW-0560">Oxidoreductase</keyword>
<evidence type="ECO:0000256" key="8">
    <source>
        <dbReference type="ARBA" id="ARBA00023002"/>
    </source>
</evidence>
<comment type="cofactor">
    <cofactor evidence="10">
        <name>FAD</name>
        <dbReference type="ChEBI" id="CHEBI:57692"/>
    </cofactor>
</comment>
<evidence type="ECO:0000313" key="14">
    <source>
        <dbReference type="Proteomes" id="UP001269819"/>
    </source>
</evidence>
<evidence type="ECO:0000256" key="4">
    <source>
        <dbReference type="ARBA" id="ARBA00022679"/>
    </source>
</evidence>
<dbReference type="InterPro" id="IPR047785">
    <property type="entry name" value="tRNA_MNMC2"/>
</dbReference>
<feature type="domain" description="MnmC-like methyltransferase" evidence="12">
    <location>
        <begin position="119"/>
        <end position="240"/>
    </location>
</feature>
<evidence type="ECO:0000259" key="12">
    <source>
        <dbReference type="Pfam" id="PF05430"/>
    </source>
</evidence>
<reference evidence="13 14" key="1">
    <citation type="submission" date="2023-10" db="EMBL/GenBank/DDBJ databases">
        <title>Characteristics and mechanism of a salt-tolerant marine origin heterotrophic nitrifying- aerobic denitrifying bacteria Marinobacter xestospongiae HN1.</title>
        <authorList>
            <person name="Qi R."/>
        </authorList>
    </citation>
    <scope>NUCLEOTIDE SEQUENCE [LARGE SCALE GENOMIC DNA]</scope>
    <source>
        <strain evidence="13 14">HN1</strain>
    </source>
</reference>
<dbReference type="EC" id="1.5.-.-" evidence="10"/>
<comment type="subcellular location">
    <subcellularLocation>
        <location evidence="10">Cytoplasm</location>
    </subcellularLocation>
</comment>
<comment type="similarity">
    <text evidence="10">In the C-terminal section; belongs to the DAO family.</text>
</comment>
<proteinExistence type="inferred from homology"/>
<evidence type="ECO:0000256" key="5">
    <source>
        <dbReference type="ARBA" id="ARBA00022691"/>
    </source>
</evidence>
<evidence type="ECO:0000259" key="11">
    <source>
        <dbReference type="Pfam" id="PF01266"/>
    </source>
</evidence>
<dbReference type="Pfam" id="PF01266">
    <property type="entry name" value="DAO"/>
    <property type="match status" value="1"/>
</dbReference>